<dbReference type="PANTHER" id="PTHR32487:SF29">
    <property type="entry name" value="NAD-DEPENDENT EPIMERASE_DEHYDRATASE DOMAIN-CONTAINING PROTEIN"/>
    <property type="match status" value="1"/>
</dbReference>
<keyword evidence="3" id="KW-1185">Reference proteome</keyword>
<reference evidence="2" key="1">
    <citation type="journal article" date="2020" name="Stud. Mycol.">
        <title>101 Dothideomycetes genomes: a test case for predicting lifestyles and emergence of pathogens.</title>
        <authorList>
            <person name="Haridas S."/>
            <person name="Albert R."/>
            <person name="Binder M."/>
            <person name="Bloem J."/>
            <person name="Labutti K."/>
            <person name="Salamov A."/>
            <person name="Andreopoulos B."/>
            <person name="Baker S."/>
            <person name="Barry K."/>
            <person name="Bills G."/>
            <person name="Bluhm B."/>
            <person name="Cannon C."/>
            <person name="Castanera R."/>
            <person name="Culley D."/>
            <person name="Daum C."/>
            <person name="Ezra D."/>
            <person name="Gonzalez J."/>
            <person name="Henrissat B."/>
            <person name="Kuo A."/>
            <person name="Liang C."/>
            <person name="Lipzen A."/>
            <person name="Lutzoni F."/>
            <person name="Magnuson J."/>
            <person name="Mondo S."/>
            <person name="Nolan M."/>
            <person name="Ohm R."/>
            <person name="Pangilinan J."/>
            <person name="Park H.-J."/>
            <person name="Ramirez L."/>
            <person name="Alfaro M."/>
            <person name="Sun H."/>
            <person name="Tritt A."/>
            <person name="Yoshinaga Y."/>
            <person name="Zwiers L.-H."/>
            <person name="Turgeon B."/>
            <person name="Goodwin S."/>
            <person name="Spatafora J."/>
            <person name="Crous P."/>
            <person name="Grigoriev I."/>
        </authorList>
    </citation>
    <scope>NUCLEOTIDE SEQUENCE</scope>
    <source>
        <strain evidence="2">CBS 113979</strain>
    </source>
</reference>
<dbReference type="CDD" id="cd08948">
    <property type="entry name" value="5beta-POR_like_SDR_a"/>
    <property type="match status" value="1"/>
</dbReference>
<evidence type="ECO:0000313" key="3">
    <source>
        <dbReference type="Proteomes" id="UP000800041"/>
    </source>
</evidence>
<name>A0A6G1HD27_9PEZI</name>
<dbReference type="EMBL" id="ML977140">
    <property type="protein sequence ID" value="KAF1990967.1"/>
    <property type="molecule type" value="Genomic_DNA"/>
</dbReference>
<dbReference type="InterPro" id="IPR036291">
    <property type="entry name" value="NAD(P)-bd_dom_sf"/>
</dbReference>
<feature type="domain" description="PRISE-like Rossmann-fold" evidence="1">
    <location>
        <begin position="176"/>
        <end position="370"/>
    </location>
</feature>
<dbReference type="PANTHER" id="PTHR32487">
    <property type="entry name" value="3-OXO-DELTA(4,5)-STEROID 5-BETA-REDUCTASE"/>
    <property type="match status" value="1"/>
</dbReference>
<dbReference type="OrthoDB" id="1731983at2759"/>
<accession>A0A6G1HD27</accession>
<proteinExistence type="predicted"/>
<organism evidence="2 3">
    <name type="scientific">Aulographum hederae CBS 113979</name>
    <dbReference type="NCBI Taxonomy" id="1176131"/>
    <lineage>
        <taxon>Eukaryota</taxon>
        <taxon>Fungi</taxon>
        <taxon>Dikarya</taxon>
        <taxon>Ascomycota</taxon>
        <taxon>Pezizomycotina</taxon>
        <taxon>Dothideomycetes</taxon>
        <taxon>Pleosporomycetidae</taxon>
        <taxon>Aulographales</taxon>
        <taxon>Aulographaceae</taxon>
    </lineage>
</organism>
<sequence>MSSQDYPLRNSGIYHNLPQFSPAISGLTAIITGANGISGFGTLRALLDSPLRWSKIYTISRSPPPDSMLRLLPEHALTKIQFIPIDFLSPPTTIAAALNSANIKTVDYIFYYTYAQPPPEPGAGAWSNDAQLVTLNASMFSNFLSALNSANIKTVDYIFYYTYAQPPPEPGAGAWSNDAQLVTLNASMFSNFLSALPLASLTPKRILLQTGAKNYGAHLGPVKEPCCESDPQPRDLAPNFYYAQEDLLKAYSERNPATGWNVIRPPWIVGAVAAAAMNPIFPFAVYAAVQAQRGLPLVFPGSVEIWNEVAHRATAVLTGFLSEWVVLEKKCGDQAFNSQDTSPVTWTRFWEELVRWFGVERGFEPPKTGDDVADELVLGEEGRLPLGYGLPQKTKYHFTLTTWAADPSNAAAWKEIMNQHDLLHDPFADPAGNFTFGDMALNRDPCLSMNKARRLGWTGMVDTLEAIFEMYQEMGQMGYLPLMRVGEAKALV</sequence>
<dbReference type="Gene3D" id="3.40.50.720">
    <property type="entry name" value="NAD(P)-binding Rossmann-like Domain"/>
    <property type="match status" value="2"/>
</dbReference>
<dbReference type="AlphaFoldDB" id="A0A6G1HD27"/>
<dbReference type="InterPro" id="IPR055222">
    <property type="entry name" value="PRISE-like_Rossmann-fold"/>
</dbReference>
<gene>
    <name evidence="2" type="ORF">K402DRAFT_450648</name>
</gene>
<evidence type="ECO:0000313" key="2">
    <source>
        <dbReference type="EMBL" id="KAF1990967.1"/>
    </source>
</evidence>
<dbReference type="Pfam" id="PF22917">
    <property type="entry name" value="PRISE"/>
    <property type="match status" value="1"/>
</dbReference>
<protein>
    <submittedName>
        <fullName evidence="2">NAD dependent epimerase/dehydratase</fullName>
    </submittedName>
</protein>
<evidence type="ECO:0000259" key="1">
    <source>
        <dbReference type="Pfam" id="PF22917"/>
    </source>
</evidence>
<dbReference type="Proteomes" id="UP000800041">
    <property type="component" value="Unassembled WGS sequence"/>
</dbReference>
<dbReference type="SUPFAM" id="SSF51735">
    <property type="entry name" value="NAD(P)-binding Rossmann-fold domains"/>
    <property type="match status" value="1"/>
</dbReference>